<dbReference type="PANTHER" id="PTHR23517:SF2">
    <property type="entry name" value="MULTIDRUG RESISTANCE PROTEIN MDTH"/>
    <property type="match status" value="1"/>
</dbReference>
<feature type="transmembrane region" description="Helical" evidence="7">
    <location>
        <begin position="217"/>
        <end position="237"/>
    </location>
</feature>
<evidence type="ECO:0000256" key="6">
    <source>
        <dbReference type="ARBA" id="ARBA00023136"/>
    </source>
</evidence>
<dbReference type="RefSeq" id="WP_238381720.1">
    <property type="nucleotide sequence ID" value="NZ_MBTF01000004.1"/>
</dbReference>
<sequence>MPILQLYKQAYSGLSRNNWYLSIVMLINRSGTMVVPFLTIYCVQQLHFSVTQAGYIMALFGVGSIIGAYFGGWLSDRVGFYDMQTGALLTGGLMFILLGFQHTFVTLGIGTFILSFCNESFRPANSMAIAYYSKPENKTRSYSLHRLAVNLGWAVGAATGGFLASINYHILFWVDGCTNILAALILLKLMPRSGYQKPKKAARAASGNSSAYKDKTYLLFIGLTTLFNICFFQFFIIEPVFYKLEWHFNESFIGFLLALNGIIIAMVEMVMINYLEGKRHPLIYIASGVMVTASGFVLLNFLPPVAASGILVVVIITLGEMLSMPFGTSFWVARSAEHNRGQYAALYTMSWSAAQVIAPALGSQVIRLAGFSSLWYLLGIICVAVTTGVLLMYRFNAEDKVVEDIKLAEAEMREQA</sequence>
<feature type="transmembrane region" description="Helical" evidence="7">
    <location>
        <begin position="282"/>
        <end position="302"/>
    </location>
</feature>
<comment type="caution">
    <text evidence="9">The sequence shown here is derived from an EMBL/GenBank/DDBJ whole genome shotgun (WGS) entry which is preliminary data.</text>
</comment>
<organism evidence="9 10">
    <name type="scientific">Mucilaginibacter pedocola</name>
    <dbReference type="NCBI Taxonomy" id="1792845"/>
    <lineage>
        <taxon>Bacteria</taxon>
        <taxon>Pseudomonadati</taxon>
        <taxon>Bacteroidota</taxon>
        <taxon>Sphingobacteriia</taxon>
        <taxon>Sphingobacteriales</taxon>
        <taxon>Sphingobacteriaceae</taxon>
        <taxon>Mucilaginibacter</taxon>
    </lineage>
</organism>
<evidence type="ECO:0000256" key="4">
    <source>
        <dbReference type="ARBA" id="ARBA00022692"/>
    </source>
</evidence>
<dbReference type="EMBL" id="MBTF01000004">
    <property type="protein sequence ID" value="OOQ60828.1"/>
    <property type="molecule type" value="Genomic_DNA"/>
</dbReference>
<dbReference type="InterPro" id="IPR036259">
    <property type="entry name" value="MFS_trans_sf"/>
</dbReference>
<feature type="domain" description="Major facilitator superfamily (MFS) profile" evidence="8">
    <location>
        <begin position="17"/>
        <end position="400"/>
    </location>
</feature>
<dbReference type="Pfam" id="PF07690">
    <property type="entry name" value="MFS_1"/>
    <property type="match status" value="1"/>
</dbReference>
<feature type="transmembrane region" description="Helical" evidence="7">
    <location>
        <begin position="94"/>
        <end position="117"/>
    </location>
</feature>
<feature type="transmembrane region" description="Helical" evidence="7">
    <location>
        <begin position="374"/>
        <end position="393"/>
    </location>
</feature>
<keyword evidence="6 7" id="KW-0472">Membrane</keyword>
<dbReference type="SUPFAM" id="SSF103473">
    <property type="entry name" value="MFS general substrate transporter"/>
    <property type="match status" value="1"/>
</dbReference>
<protein>
    <submittedName>
        <fullName evidence="9">MFS transporter</fullName>
    </submittedName>
</protein>
<proteinExistence type="predicted"/>
<evidence type="ECO:0000256" key="3">
    <source>
        <dbReference type="ARBA" id="ARBA00022475"/>
    </source>
</evidence>
<dbReference type="PANTHER" id="PTHR23517">
    <property type="entry name" value="RESISTANCE PROTEIN MDTM, PUTATIVE-RELATED-RELATED"/>
    <property type="match status" value="1"/>
</dbReference>
<accession>A0A1S9PJR1</accession>
<keyword evidence="5 7" id="KW-1133">Transmembrane helix</keyword>
<dbReference type="AlphaFoldDB" id="A0A1S9PJR1"/>
<feature type="transmembrane region" description="Helical" evidence="7">
    <location>
        <begin position="55"/>
        <end position="74"/>
    </location>
</feature>
<dbReference type="GO" id="GO:0005886">
    <property type="term" value="C:plasma membrane"/>
    <property type="evidence" value="ECO:0007669"/>
    <property type="project" value="UniProtKB-SubCell"/>
</dbReference>
<dbReference type="InterPro" id="IPR050171">
    <property type="entry name" value="MFS_Transporters"/>
</dbReference>
<dbReference type="Proteomes" id="UP000189739">
    <property type="component" value="Unassembled WGS sequence"/>
</dbReference>
<dbReference type="GO" id="GO:0022857">
    <property type="term" value="F:transmembrane transporter activity"/>
    <property type="evidence" value="ECO:0007669"/>
    <property type="project" value="InterPro"/>
</dbReference>
<evidence type="ECO:0000256" key="2">
    <source>
        <dbReference type="ARBA" id="ARBA00022448"/>
    </source>
</evidence>
<keyword evidence="4 7" id="KW-0812">Transmembrane</keyword>
<dbReference type="InterPro" id="IPR020846">
    <property type="entry name" value="MFS_dom"/>
</dbReference>
<gene>
    <name evidence="9" type="ORF">BC343_22945</name>
</gene>
<feature type="transmembrane region" description="Helical" evidence="7">
    <location>
        <begin position="147"/>
        <end position="164"/>
    </location>
</feature>
<reference evidence="9 10" key="1">
    <citation type="submission" date="2016-07" db="EMBL/GenBank/DDBJ databases">
        <title>Genomic analysis of zinc-resistant bacterium Mucilaginibacter pedocola TBZ30.</title>
        <authorList>
            <person name="Huang J."/>
            <person name="Tang J."/>
        </authorList>
    </citation>
    <scope>NUCLEOTIDE SEQUENCE [LARGE SCALE GENOMIC DNA]</scope>
    <source>
        <strain evidence="9 10">TBZ30</strain>
    </source>
</reference>
<evidence type="ECO:0000256" key="7">
    <source>
        <dbReference type="SAM" id="Phobius"/>
    </source>
</evidence>
<keyword evidence="2" id="KW-0813">Transport</keyword>
<feature type="transmembrane region" description="Helical" evidence="7">
    <location>
        <begin position="344"/>
        <end position="362"/>
    </location>
</feature>
<dbReference type="InterPro" id="IPR011701">
    <property type="entry name" value="MFS"/>
</dbReference>
<keyword evidence="10" id="KW-1185">Reference proteome</keyword>
<evidence type="ECO:0000259" key="8">
    <source>
        <dbReference type="PROSITE" id="PS50850"/>
    </source>
</evidence>
<evidence type="ECO:0000256" key="5">
    <source>
        <dbReference type="ARBA" id="ARBA00022989"/>
    </source>
</evidence>
<dbReference type="Gene3D" id="1.20.1250.20">
    <property type="entry name" value="MFS general substrate transporter like domains"/>
    <property type="match status" value="1"/>
</dbReference>
<dbReference type="PRINTS" id="PR01035">
    <property type="entry name" value="TCRTETA"/>
</dbReference>
<dbReference type="STRING" id="1792845.BC343_22945"/>
<keyword evidence="3" id="KW-1003">Cell membrane</keyword>
<dbReference type="PROSITE" id="PS50850">
    <property type="entry name" value="MFS"/>
    <property type="match status" value="1"/>
</dbReference>
<evidence type="ECO:0000313" key="9">
    <source>
        <dbReference type="EMBL" id="OOQ60828.1"/>
    </source>
</evidence>
<comment type="subcellular location">
    <subcellularLocation>
        <location evidence="1">Cell membrane</location>
        <topology evidence="1">Multi-pass membrane protein</topology>
    </subcellularLocation>
</comment>
<feature type="transmembrane region" description="Helical" evidence="7">
    <location>
        <begin position="252"/>
        <end position="275"/>
    </location>
</feature>
<feature type="transmembrane region" description="Helical" evidence="7">
    <location>
        <begin position="20"/>
        <end position="43"/>
    </location>
</feature>
<name>A0A1S9PJR1_9SPHI</name>
<feature type="transmembrane region" description="Helical" evidence="7">
    <location>
        <begin position="308"/>
        <end position="332"/>
    </location>
</feature>
<evidence type="ECO:0000256" key="1">
    <source>
        <dbReference type="ARBA" id="ARBA00004651"/>
    </source>
</evidence>
<dbReference type="InterPro" id="IPR001958">
    <property type="entry name" value="Tet-R_TetA/multi-R_MdtG-like"/>
</dbReference>
<evidence type="ECO:0000313" key="10">
    <source>
        <dbReference type="Proteomes" id="UP000189739"/>
    </source>
</evidence>
<feature type="transmembrane region" description="Helical" evidence="7">
    <location>
        <begin position="170"/>
        <end position="190"/>
    </location>
</feature>